<keyword evidence="3" id="KW-1185">Reference proteome</keyword>
<organism evidence="2 3">
    <name type="scientific">Pseudonocardia parietis</name>
    <dbReference type="NCBI Taxonomy" id="570936"/>
    <lineage>
        <taxon>Bacteria</taxon>
        <taxon>Bacillati</taxon>
        <taxon>Actinomycetota</taxon>
        <taxon>Actinomycetes</taxon>
        <taxon>Pseudonocardiales</taxon>
        <taxon>Pseudonocardiaceae</taxon>
        <taxon>Pseudonocardia</taxon>
    </lineage>
</organism>
<protein>
    <submittedName>
        <fullName evidence="2">Uncharacterized protein</fullName>
    </submittedName>
</protein>
<comment type="caution">
    <text evidence="2">The sequence shown here is derived from an EMBL/GenBank/DDBJ whole genome shotgun (WGS) entry which is preliminary data.</text>
</comment>
<proteinExistence type="predicted"/>
<name>A0ABS4VMH7_9PSEU</name>
<accession>A0ABS4VMH7</accession>
<sequence>MAQDRRRHGALLDDPFGGELAPVIGERDAVDADDGDVQQVSAPRVLSGLDRPLRRGNLEEASAGGGAVDHHGGPGQCRMHAVTTQQFGGRPLPPRRAIGRRRAAAQRAHRVAARQQPRDHHPAERAGAAGYHDWSAHGFLLVSFRRRDR</sequence>
<feature type="region of interest" description="Disordered" evidence="1">
    <location>
        <begin position="29"/>
        <end position="130"/>
    </location>
</feature>
<evidence type="ECO:0000256" key="1">
    <source>
        <dbReference type="SAM" id="MobiDB-lite"/>
    </source>
</evidence>
<dbReference type="Proteomes" id="UP001519295">
    <property type="component" value="Unassembled WGS sequence"/>
</dbReference>
<gene>
    <name evidence="2" type="ORF">JOF36_000812</name>
</gene>
<evidence type="ECO:0000313" key="3">
    <source>
        <dbReference type="Proteomes" id="UP001519295"/>
    </source>
</evidence>
<dbReference type="EMBL" id="JAGINU010000001">
    <property type="protein sequence ID" value="MBP2365116.1"/>
    <property type="molecule type" value="Genomic_DNA"/>
</dbReference>
<reference evidence="2 3" key="1">
    <citation type="submission" date="2021-03" db="EMBL/GenBank/DDBJ databases">
        <title>Sequencing the genomes of 1000 actinobacteria strains.</title>
        <authorList>
            <person name="Klenk H.-P."/>
        </authorList>
    </citation>
    <scope>NUCLEOTIDE SEQUENCE [LARGE SCALE GENOMIC DNA]</scope>
    <source>
        <strain evidence="2 3">DSM 45256</strain>
    </source>
</reference>
<feature type="compositionally biased region" description="Basic residues" evidence="1">
    <location>
        <begin position="97"/>
        <end position="112"/>
    </location>
</feature>
<evidence type="ECO:0000313" key="2">
    <source>
        <dbReference type="EMBL" id="MBP2365116.1"/>
    </source>
</evidence>